<sequence>MLVAVVIMFAGCYFPVHMLNVASAINPVIYNFMS</sequence>
<proteinExistence type="predicted"/>
<dbReference type="EnsemblMetazoa" id="ADIR009178-RA">
    <property type="protein sequence ID" value="ADIR009178-PA"/>
    <property type="gene ID" value="ADIR009178"/>
</dbReference>
<accession>A0A182NNE3</accession>
<organism evidence="1 2">
    <name type="scientific">Anopheles dirus</name>
    <dbReference type="NCBI Taxonomy" id="7168"/>
    <lineage>
        <taxon>Eukaryota</taxon>
        <taxon>Metazoa</taxon>
        <taxon>Ecdysozoa</taxon>
        <taxon>Arthropoda</taxon>
        <taxon>Hexapoda</taxon>
        <taxon>Insecta</taxon>
        <taxon>Pterygota</taxon>
        <taxon>Neoptera</taxon>
        <taxon>Endopterygota</taxon>
        <taxon>Diptera</taxon>
        <taxon>Nematocera</taxon>
        <taxon>Culicoidea</taxon>
        <taxon>Culicidae</taxon>
        <taxon>Anophelinae</taxon>
        <taxon>Anopheles</taxon>
    </lineage>
</organism>
<name>A0A182NNE3_9DIPT</name>
<evidence type="ECO:0000313" key="2">
    <source>
        <dbReference type="Proteomes" id="UP000075884"/>
    </source>
</evidence>
<dbReference type="AlphaFoldDB" id="A0A182NNE3"/>
<keyword evidence="2" id="KW-1185">Reference proteome</keyword>
<dbReference type="Proteomes" id="UP000075884">
    <property type="component" value="Unassembled WGS sequence"/>
</dbReference>
<reference evidence="1" key="2">
    <citation type="submission" date="2020-05" db="UniProtKB">
        <authorList>
            <consortium name="EnsemblMetazoa"/>
        </authorList>
    </citation>
    <scope>IDENTIFICATION</scope>
    <source>
        <strain evidence="1">WRAIR2</strain>
    </source>
</reference>
<dbReference type="VEuPathDB" id="VectorBase:ADIR009178"/>
<reference evidence="2" key="1">
    <citation type="submission" date="2013-03" db="EMBL/GenBank/DDBJ databases">
        <title>The Genome Sequence of Anopheles dirus WRAIR2.</title>
        <authorList>
            <consortium name="The Broad Institute Genomics Platform"/>
            <person name="Neafsey D.E."/>
            <person name="Walton C."/>
            <person name="Walker B."/>
            <person name="Young S.K."/>
            <person name="Zeng Q."/>
            <person name="Gargeya S."/>
            <person name="Fitzgerald M."/>
            <person name="Haas B."/>
            <person name="Abouelleil A."/>
            <person name="Allen A.W."/>
            <person name="Alvarado L."/>
            <person name="Arachchi H.M."/>
            <person name="Berlin A.M."/>
            <person name="Chapman S.B."/>
            <person name="Gainer-Dewar J."/>
            <person name="Goldberg J."/>
            <person name="Griggs A."/>
            <person name="Gujja S."/>
            <person name="Hansen M."/>
            <person name="Howarth C."/>
            <person name="Imamovic A."/>
            <person name="Ireland A."/>
            <person name="Larimer J."/>
            <person name="McCowan C."/>
            <person name="Murphy C."/>
            <person name="Pearson M."/>
            <person name="Poon T.W."/>
            <person name="Priest M."/>
            <person name="Roberts A."/>
            <person name="Saif S."/>
            <person name="Shea T."/>
            <person name="Sisk P."/>
            <person name="Sykes S."/>
            <person name="Wortman J."/>
            <person name="Nusbaum C."/>
            <person name="Birren B."/>
        </authorList>
    </citation>
    <scope>NUCLEOTIDE SEQUENCE [LARGE SCALE GENOMIC DNA]</scope>
    <source>
        <strain evidence="2">WRAIR2</strain>
    </source>
</reference>
<protein>
    <submittedName>
        <fullName evidence="1">Uncharacterized protein</fullName>
    </submittedName>
</protein>
<evidence type="ECO:0000313" key="1">
    <source>
        <dbReference type="EnsemblMetazoa" id="ADIR009178-PA"/>
    </source>
</evidence>